<evidence type="ECO:0000313" key="2">
    <source>
        <dbReference type="Proteomes" id="UP000251960"/>
    </source>
</evidence>
<evidence type="ECO:0000313" key="1">
    <source>
        <dbReference type="EMBL" id="PWZ22388.1"/>
    </source>
</evidence>
<proteinExistence type="predicted"/>
<protein>
    <submittedName>
        <fullName evidence="1">Uncharacterized protein</fullName>
    </submittedName>
</protein>
<dbReference type="EMBL" id="NCVQ01000006">
    <property type="protein sequence ID" value="PWZ22388.1"/>
    <property type="molecule type" value="Genomic_DNA"/>
</dbReference>
<organism evidence="1 2">
    <name type="scientific">Zea mays</name>
    <name type="common">Maize</name>
    <dbReference type="NCBI Taxonomy" id="4577"/>
    <lineage>
        <taxon>Eukaryota</taxon>
        <taxon>Viridiplantae</taxon>
        <taxon>Streptophyta</taxon>
        <taxon>Embryophyta</taxon>
        <taxon>Tracheophyta</taxon>
        <taxon>Spermatophyta</taxon>
        <taxon>Magnoliopsida</taxon>
        <taxon>Liliopsida</taxon>
        <taxon>Poales</taxon>
        <taxon>Poaceae</taxon>
        <taxon>PACMAD clade</taxon>
        <taxon>Panicoideae</taxon>
        <taxon>Andropogonodae</taxon>
        <taxon>Andropogoneae</taxon>
        <taxon>Tripsacinae</taxon>
        <taxon>Zea</taxon>
    </lineage>
</organism>
<comment type="caution">
    <text evidence="1">The sequence shown here is derived from an EMBL/GenBank/DDBJ whole genome shotgun (WGS) entry which is preliminary data.</text>
</comment>
<accession>A0A3L6EP01</accession>
<reference evidence="1 2" key="1">
    <citation type="journal article" date="2018" name="Nat. Genet.">
        <title>Extensive intraspecific gene order and gene structural variations between Mo17 and other maize genomes.</title>
        <authorList>
            <person name="Sun S."/>
            <person name="Zhou Y."/>
            <person name="Chen J."/>
            <person name="Shi J."/>
            <person name="Zhao H."/>
            <person name="Zhao H."/>
            <person name="Song W."/>
            <person name="Zhang M."/>
            <person name="Cui Y."/>
            <person name="Dong X."/>
            <person name="Liu H."/>
            <person name="Ma X."/>
            <person name="Jiao Y."/>
            <person name="Wang B."/>
            <person name="Wei X."/>
            <person name="Stein J.C."/>
            <person name="Glaubitz J.C."/>
            <person name="Lu F."/>
            <person name="Yu G."/>
            <person name="Liang C."/>
            <person name="Fengler K."/>
            <person name="Li B."/>
            <person name="Rafalski A."/>
            <person name="Schnable P.S."/>
            <person name="Ware D.H."/>
            <person name="Buckler E.S."/>
            <person name="Lai J."/>
        </authorList>
    </citation>
    <scope>NUCLEOTIDE SEQUENCE [LARGE SCALE GENOMIC DNA]</scope>
    <source>
        <strain evidence="2">cv. Missouri 17</strain>
        <tissue evidence="1">Seedling</tissue>
    </source>
</reference>
<sequence length="24" mass="2601">MVGMVQKNRSVMHHVTSLGMCSAP</sequence>
<dbReference type="AlphaFoldDB" id="A0A3L6EP01"/>
<name>A0A3L6EP01_MAIZE</name>
<gene>
    <name evidence="1" type="ORF">Zm00014a_014290</name>
</gene>
<dbReference type="Proteomes" id="UP000251960">
    <property type="component" value="Chromosome 5"/>
</dbReference>